<keyword evidence="2" id="KW-0472">Membrane</keyword>
<gene>
    <name evidence="3" type="ORF">AB840_10810</name>
</gene>
<keyword evidence="2" id="KW-1133">Transmembrane helix</keyword>
<dbReference type="Proteomes" id="UP000036503">
    <property type="component" value="Unassembled WGS sequence"/>
</dbReference>
<dbReference type="RefSeq" id="WP_048514862.1">
    <property type="nucleotide sequence ID" value="NZ_FUXD01000036.1"/>
</dbReference>
<keyword evidence="3" id="KW-0131">Cell cycle</keyword>
<dbReference type="InParanoid" id="A0A0J6WUQ9"/>
<evidence type="ECO:0000256" key="1">
    <source>
        <dbReference type="SAM" id="Coils"/>
    </source>
</evidence>
<organism evidence="3 4">
    <name type="scientific">Megasphaera cerevisiae DSM 20462</name>
    <dbReference type="NCBI Taxonomy" id="1122219"/>
    <lineage>
        <taxon>Bacteria</taxon>
        <taxon>Bacillati</taxon>
        <taxon>Bacillota</taxon>
        <taxon>Negativicutes</taxon>
        <taxon>Veillonellales</taxon>
        <taxon>Veillonellaceae</taxon>
        <taxon>Megasphaera</taxon>
    </lineage>
</organism>
<proteinExistence type="predicted"/>
<accession>A0A0J6WUQ9</accession>
<evidence type="ECO:0000313" key="3">
    <source>
        <dbReference type="EMBL" id="KMO85923.1"/>
    </source>
</evidence>
<dbReference type="PATRIC" id="fig|1122219.3.peg.2014"/>
<sequence length="126" mass="14587">MLARKLEYMHYESARTIPAGQMKIAERYFMRHIMRTLTIVGLIGFFLLVYIALSAAKTNYSYTLMQEKRQVQQLQRENDNLRVDIAKLETPERVYTTATKNLGMVAPAYVLYGPSKKQTAAEYKGR</sequence>
<protein>
    <submittedName>
        <fullName evidence="3">Cell division protein FtsL</fullName>
    </submittedName>
</protein>
<dbReference type="OrthoDB" id="1625341at2"/>
<keyword evidence="4" id="KW-1185">Reference proteome</keyword>
<comment type="caution">
    <text evidence="3">The sequence shown here is derived from an EMBL/GenBank/DDBJ whole genome shotgun (WGS) entry which is preliminary data.</text>
</comment>
<evidence type="ECO:0000256" key="2">
    <source>
        <dbReference type="SAM" id="Phobius"/>
    </source>
</evidence>
<feature type="transmembrane region" description="Helical" evidence="2">
    <location>
        <begin position="32"/>
        <end position="53"/>
    </location>
</feature>
<feature type="coiled-coil region" evidence="1">
    <location>
        <begin position="57"/>
        <end position="91"/>
    </location>
</feature>
<keyword evidence="3" id="KW-0132">Cell division</keyword>
<evidence type="ECO:0000313" key="4">
    <source>
        <dbReference type="Proteomes" id="UP000036503"/>
    </source>
</evidence>
<keyword evidence="1" id="KW-0175">Coiled coil</keyword>
<dbReference type="EMBL" id="LEKT01000040">
    <property type="protein sequence ID" value="KMO85923.1"/>
    <property type="molecule type" value="Genomic_DNA"/>
</dbReference>
<dbReference type="AlphaFoldDB" id="A0A0J6WUQ9"/>
<name>A0A0J6WUQ9_9FIRM</name>
<dbReference type="GO" id="GO:0051301">
    <property type="term" value="P:cell division"/>
    <property type="evidence" value="ECO:0007669"/>
    <property type="project" value="UniProtKB-KW"/>
</dbReference>
<reference evidence="3 4" key="1">
    <citation type="submission" date="2015-06" db="EMBL/GenBank/DDBJ databases">
        <title>Draft genome sequence of beer spoilage bacterium Megasphaera cerevisiae type strain 20462.</title>
        <authorList>
            <person name="Kutumbaka K."/>
            <person name="Pasmowitz J."/>
            <person name="Mategko J."/>
            <person name="Reyes D."/>
            <person name="Friedrich A."/>
            <person name="Han S."/>
            <person name="Martens-Habbena W."/>
            <person name="Neal-McKinney J."/>
            <person name="Janagama H.K."/>
            <person name="Nadala C."/>
            <person name="Samadpour M."/>
        </authorList>
    </citation>
    <scope>NUCLEOTIDE SEQUENCE [LARGE SCALE GENOMIC DNA]</scope>
    <source>
        <strain evidence="3 4">DSM 20462</strain>
    </source>
</reference>
<dbReference type="STRING" id="39029.BSR42_02190"/>
<keyword evidence="2" id="KW-0812">Transmembrane</keyword>